<dbReference type="Proteomes" id="UP001473302">
    <property type="component" value="Unassembled WGS sequence"/>
</dbReference>
<dbReference type="EMBL" id="BAABUK010000048">
    <property type="protein sequence ID" value="GAA5817712.1"/>
    <property type="molecule type" value="Genomic_DNA"/>
</dbReference>
<protein>
    <submittedName>
        <fullName evidence="1">Uncharacterized protein</fullName>
    </submittedName>
</protein>
<proteinExistence type="predicted"/>
<reference evidence="1 2" key="1">
    <citation type="submission" date="2024-04" db="EMBL/GenBank/DDBJ databases">
        <title>genome sequences of Mucor flavus KT1a and Helicostylum pulchrum KT1b strains isolated from the surface of a dry-aged beef.</title>
        <authorList>
            <person name="Toyotome T."/>
            <person name="Hosono M."/>
            <person name="Torimaru M."/>
            <person name="Fukuda K."/>
            <person name="Mikami N."/>
        </authorList>
    </citation>
    <scope>NUCLEOTIDE SEQUENCE [LARGE SCALE GENOMIC DNA]</scope>
    <source>
        <strain evidence="1 2">KT1a</strain>
    </source>
</reference>
<gene>
    <name evidence="1" type="ORF">MFLAVUS_011263</name>
</gene>
<organism evidence="1 2">
    <name type="scientific">Mucor flavus</name>
    <dbReference type="NCBI Taxonomy" id="439312"/>
    <lineage>
        <taxon>Eukaryota</taxon>
        <taxon>Fungi</taxon>
        <taxon>Fungi incertae sedis</taxon>
        <taxon>Mucoromycota</taxon>
        <taxon>Mucoromycotina</taxon>
        <taxon>Mucoromycetes</taxon>
        <taxon>Mucorales</taxon>
        <taxon>Mucorineae</taxon>
        <taxon>Mucoraceae</taxon>
        <taxon>Mucor</taxon>
    </lineage>
</organism>
<evidence type="ECO:0000313" key="1">
    <source>
        <dbReference type="EMBL" id="GAA5817712.1"/>
    </source>
</evidence>
<sequence length="122" mass="14163">MFSKLLNKTSKSKTDRLEKKLAKKARIEREELQAEEDDFRMLGFESTDLATGESIPFSMDSEDCDLLRFRELKAEITAEMPNAIVSLEVEEKSVTIEENNVEHVEYFSVDVDTDDHDIQYHQ</sequence>
<accession>A0ABP9ZF20</accession>
<name>A0ABP9ZF20_9FUNG</name>
<comment type="caution">
    <text evidence="1">The sequence shown here is derived from an EMBL/GenBank/DDBJ whole genome shotgun (WGS) entry which is preliminary data.</text>
</comment>
<evidence type="ECO:0000313" key="2">
    <source>
        <dbReference type="Proteomes" id="UP001473302"/>
    </source>
</evidence>
<keyword evidence="2" id="KW-1185">Reference proteome</keyword>